<proteinExistence type="predicted"/>
<comment type="caution">
    <text evidence="1">The sequence shown here is derived from an EMBL/GenBank/DDBJ whole genome shotgun (WGS) entry which is preliminary data.</text>
</comment>
<dbReference type="Proteomes" id="UP000520592">
    <property type="component" value="Unassembled WGS sequence"/>
</dbReference>
<sequence length="117" mass="13436">MASAQDTVNQTKRRIKEEVEQDGGIVWITAGREIENYIPEDTLTDALSTAYKHFGKRLETGQFDHVLPFETEEQRVFKDVDKVKVAKLVGQSCTREYPLDLEEKIQALVQIIKKANR</sequence>
<dbReference type="RefSeq" id="WP_177063195.1">
    <property type="nucleotide sequence ID" value="NZ_JACAQD010000035.1"/>
</dbReference>
<evidence type="ECO:0000313" key="1">
    <source>
        <dbReference type="EMBL" id="NWC35731.1"/>
    </source>
</evidence>
<gene>
    <name evidence="1" type="ORF">HX876_25505</name>
</gene>
<evidence type="ECO:0000313" key="2">
    <source>
        <dbReference type="Proteomes" id="UP000520592"/>
    </source>
</evidence>
<protein>
    <submittedName>
        <fullName evidence="1">Uncharacterized protein</fullName>
    </submittedName>
</protein>
<dbReference type="EMBL" id="JACAQD010000035">
    <property type="protein sequence ID" value="NWC35731.1"/>
    <property type="molecule type" value="Genomic_DNA"/>
</dbReference>
<dbReference type="AlphaFoldDB" id="A0A7Y7YH77"/>
<name>A0A7Y7YH77_9PSED</name>
<organism evidence="1 2">
    <name type="scientific">Pseudomonas gingeri</name>
    <dbReference type="NCBI Taxonomy" id="117681"/>
    <lineage>
        <taxon>Bacteria</taxon>
        <taxon>Pseudomonadati</taxon>
        <taxon>Pseudomonadota</taxon>
        <taxon>Gammaproteobacteria</taxon>
        <taxon>Pseudomonadales</taxon>
        <taxon>Pseudomonadaceae</taxon>
        <taxon>Pseudomonas</taxon>
    </lineage>
</organism>
<reference evidence="1 2" key="1">
    <citation type="submission" date="2020-04" db="EMBL/GenBank/DDBJ databases">
        <title>Molecular characterization of pseudomonads from Agaricus bisporus reveal novel blotch 2 pathogens in Western Europe.</title>
        <authorList>
            <person name="Taparia T."/>
            <person name="Krijger M."/>
            <person name="Haynes E."/>
            <person name="Elpinstone J.G."/>
            <person name="Noble R."/>
            <person name="Van Der Wolf J."/>
        </authorList>
    </citation>
    <scope>NUCLEOTIDE SEQUENCE [LARGE SCALE GENOMIC DNA]</scope>
    <source>
        <strain evidence="1 2">IPO3737</strain>
    </source>
</reference>
<accession>A0A7Y7YH77</accession>